<name>A0AAD3S8I7_NEPGR</name>
<evidence type="ECO:0000313" key="1">
    <source>
        <dbReference type="EMBL" id="GMH06296.1"/>
    </source>
</evidence>
<gene>
    <name evidence="1" type="ORF">Nepgr_008136</name>
</gene>
<dbReference type="EMBL" id="BSYO01000006">
    <property type="protein sequence ID" value="GMH06296.1"/>
    <property type="molecule type" value="Genomic_DNA"/>
</dbReference>
<organism evidence="1 2">
    <name type="scientific">Nepenthes gracilis</name>
    <name type="common">Slender pitcher plant</name>
    <dbReference type="NCBI Taxonomy" id="150966"/>
    <lineage>
        <taxon>Eukaryota</taxon>
        <taxon>Viridiplantae</taxon>
        <taxon>Streptophyta</taxon>
        <taxon>Embryophyta</taxon>
        <taxon>Tracheophyta</taxon>
        <taxon>Spermatophyta</taxon>
        <taxon>Magnoliopsida</taxon>
        <taxon>eudicotyledons</taxon>
        <taxon>Gunneridae</taxon>
        <taxon>Pentapetalae</taxon>
        <taxon>Caryophyllales</taxon>
        <taxon>Nepenthaceae</taxon>
        <taxon>Nepenthes</taxon>
    </lineage>
</organism>
<evidence type="ECO:0000313" key="2">
    <source>
        <dbReference type="Proteomes" id="UP001279734"/>
    </source>
</evidence>
<reference evidence="1" key="1">
    <citation type="submission" date="2023-05" db="EMBL/GenBank/DDBJ databases">
        <title>Nepenthes gracilis genome sequencing.</title>
        <authorList>
            <person name="Fukushima K."/>
        </authorList>
    </citation>
    <scope>NUCLEOTIDE SEQUENCE</scope>
    <source>
        <strain evidence="1">SING2019-196</strain>
    </source>
</reference>
<protein>
    <submittedName>
        <fullName evidence="1">Uncharacterized protein</fullName>
    </submittedName>
</protein>
<keyword evidence="2" id="KW-1185">Reference proteome</keyword>
<proteinExistence type="predicted"/>
<sequence length="72" mass="7950">MRHATVGPAQGPVDENGARTCILRRPLTWTSRFHSFPIVFLTGMAAQDPTHFSLSAFGSRSDRTSSRFVSLN</sequence>
<dbReference type="Proteomes" id="UP001279734">
    <property type="component" value="Unassembled WGS sequence"/>
</dbReference>
<dbReference type="AlphaFoldDB" id="A0AAD3S8I7"/>
<comment type="caution">
    <text evidence="1">The sequence shown here is derived from an EMBL/GenBank/DDBJ whole genome shotgun (WGS) entry which is preliminary data.</text>
</comment>
<accession>A0AAD3S8I7</accession>